<gene>
    <name evidence="2" type="ORF">ILYODFUR_032351</name>
</gene>
<feature type="region of interest" description="Disordered" evidence="1">
    <location>
        <begin position="25"/>
        <end position="51"/>
    </location>
</feature>
<evidence type="ECO:0000256" key="1">
    <source>
        <dbReference type="SAM" id="MobiDB-lite"/>
    </source>
</evidence>
<feature type="compositionally biased region" description="Basic residues" evidence="1">
    <location>
        <begin position="42"/>
        <end position="51"/>
    </location>
</feature>
<protein>
    <submittedName>
        <fullName evidence="2">Uncharacterized protein</fullName>
    </submittedName>
</protein>
<accession>A0ABV0U187</accession>
<feature type="compositionally biased region" description="Low complexity" evidence="1">
    <location>
        <begin position="32"/>
        <end position="41"/>
    </location>
</feature>
<evidence type="ECO:0000313" key="3">
    <source>
        <dbReference type="Proteomes" id="UP001482620"/>
    </source>
</evidence>
<sequence>MLGVFVGFFSSSQASSCPQRKLLKKDPSLSSTQTRCPTQTHTHTHTRPHTHTHTQAACQRCVVGCELTTLLLCFLCGLNVYTTAVYVCVCYRETAGFSRKSHRQPYRHS</sequence>
<name>A0ABV0U187_9TELE</name>
<dbReference type="EMBL" id="JAHRIQ010051569">
    <property type="protein sequence ID" value="MEQ2238347.1"/>
    <property type="molecule type" value="Genomic_DNA"/>
</dbReference>
<comment type="caution">
    <text evidence="2">The sequence shown here is derived from an EMBL/GenBank/DDBJ whole genome shotgun (WGS) entry which is preliminary data.</text>
</comment>
<proteinExistence type="predicted"/>
<evidence type="ECO:0000313" key="2">
    <source>
        <dbReference type="EMBL" id="MEQ2238347.1"/>
    </source>
</evidence>
<organism evidence="2 3">
    <name type="scientific">Ilyodon furcidens</name>
    <name type="common">goldbreast splitfin</name>
    <dbReference type="NCBI Taxonomy" id="33524"/>
    <lineage>
        <taxon>Eukaryota</taxon>
        <taxon>Metazoa</taxon>
        <taxon>Chordata</taxon>
        <taxon>Craniata</taxon>
        <taxon>Vertebrata</taxon>
        <taxon>Euteleostomi</taxon>
        <taxon>Actinopterygii</taxon>
        <taxon>Neopterygii</taxon>
        <taxon>Teleostei</taxon>
        <taxon>Neoteleostei</taxon>
        <taxon>Acanthomorphata</taxon>
        <taxon>Ovalentaria</taxon>
        <taxon>Atherinomorphae</taxon>
        <taxon>Cyprinodontiformes</taxon>
        <taxon>Goodeidae</taxon>
        <taxon>Ilyodon</taxon>
    </lineage>
</organism>
<dbReference type="Proteomes" id="UP001482620">
    <property type="component" value="Unassembled WGS sequence"/>
</dbReference>
<reference evidence="2 3" key="1">
    <citation type="submission" date="2021-06" db="EMBL/GenBank/DDBJ databases">
        <authorList>
            <person name="Palmer J.M."/>
        </authorList>
    </citation>
    <scope>NUCLEOTIDE SEQUENCE [LARGE SCALE GENOMIC DNA]</scope>
    <source>
        <strain evidence="3">if_2019</strain>
        <tissue evidence="2">Muscle</tissue>
    </source>
</reference>
<keyword evidence="3" id="KW-1185">Reference proteome</keyword>